<evidence type="ECO:0000313" key="1">
    <source>
        <dbReference type="EMBL" id="KAB8203482.1"/>
    </source>
</evidence>
<proteinExistence type="predicted"/>
<dbReference type="EMBL" id="ML734991">
    <property type="protein sequence ID" value="KAB8203482.1"/>
    <property type="molecule type" value="Genomic_DNA"/>
</dbReference>
<evidence type="ECO:0008006" key="3">
    <source>
        <dbReference type="Google" id="ProtNLM"/>
    </source>
</evidence>
<dbReference type="InterPro" id="IPR036770">
    <property type="entry name" value="Ankyrin_rpt-contain_sf"/>
</dbReference>
<accession>A0A5N6DE51</accession>
<dbReference type="VEuPathDB" id="FungiDB:BDV34DRAFT_199270"/>
<dbReference type="SUPFAM" id="SSF48403">
    <property type="entry name" value="Ankyrin repeat"/>
    <property type="match status" value="1"/>
</dbReference>
<feature type="non-terminal residue" evidence="1">
    <location>
        <position position="72"/>
    </location>
</feature>
<organism evidence="1 2">
    <name type="scientific">Aspergillus parasiticus</name>
    <dbReference type="NCBI Taxonomy" id="5067"/>
    <lineage>
        <taxon>Eukaryota</taxon>
        <taxon>Fungi</taxon>
        <taxon>Dikarya</taxon>
        <taxon>Ascomycota</taxon>
        <taxon>Pezizomycotina</taxon>
        <taxon>Eurotiomycetes</taxon>
        <taxon>Eurotiomycetidae</taxon>
        <taxon>Eurotiales</taxon>
        <taxon>Aspergillaceae</taxon>
        <taxon>Aspergillus</taxon>
        <taxon>Aspergillus subgen. Circumdati</taxon>
    </lineage>
</organism>
<sequence length="72" mass="7868">MKNGRNLLSLLKAGPNVHQQNEHDEILFHKVMWDCDLSVVNTLGDADVDNAISNTSTSVLHRAAEAGKVKTV</sequence>
<dbReference type="AlphaFoldDB" id="A0A5N6DE51"/>
<evidence type="ECO:0000313" key="2">
    <source>
        <dbReference type="Proteomes" id="UP000326532"/>
    </source>
</evidence>
<gene>
    <name evidence="1" type="ORF">BDV34DRAFT_199270</name>
</gene>
<dbReference type="Gene3D" id="1.25.40.20">
    <property type="entry name" value="Ankyrin repeat-containing domain"/>
    <property type="match status" value="1"/>
</dbReference>
<reference evidence="1 2" key="1">
    <citation type="submission" date="2019-04" db="EMBL/GenBank/DDBJ databases">
        <title>Fungal friends and foes A comparative genomics study of 23 Aspergillus species from section Flavi.</title>
        <authorList>
            <consortium name="DOE Joint Genome Institute"/>
            <person name="Kjaerbolling I."/>
            <person name="Vesth T.C."/>
            <person name="Frisvad J.C."/>
            <person name="Nybo J.L."/>
            <person name="Theobald S."/>
            <person name="Kildgaard S."/>
            <person name="Petersen T.I."/>
            <person name="Kuo A."/>
            <person name="Sato A."/>
            <person name="Lyhne E.K."/>
            <person name="Kogle M.E."/>
            <person name="Wiebenga A."/>
            <person name="Kun R.S."/>
            <person name="Lubbers R.J."/>
            <person name="Makela M.R."/>
            <person name="Barry K."/>
            <person name="Chovatia M."/>
            <person name="Clum A."/>
            <person name="Daum C."/>
            <person name="Haridas S."/>
            <person name="He G."/>
            <person name="LaButti K."/>
            <person name="Lipzen A."/>
            <person name="Mondo S."/>
            <person name="Pangilinan J."/>
            <person name="Riley R."/>
            <person name="Salamov A."/>
            <person name="Simmons B.A."/>
            <person name="Magnuson J.K."/>
            <person name="Henrissat B."/>
            <person name="Mortensen U.H."/>
            <person name="Larsen T.O."/>
            <person name="De vries R.P."/>
            <person name="Grigoriev I.V."/>
            <person name="Machida M."/>
            <person name="Baker S.E."/>
            <person name="Andersen M.R."/>
        </authorList>
    </citation>
    <scope>NUCLEOTIDE SEQUENCE [LARGE SCALE GENOMIC DNA]</scope>
    <source>
        <strain evidence="1 2">CBS 117618</strain>
    </source>
</reference>
<protein>
    <recommendedName>
        <fullName evidence="3">Ankyrin repeat-containing domain protein</fullName>
    </recommendedName>
</protein>
<dbReference type="Proteomes" id="UP000326532">
    <property type="component" value="Unassembled WGS sequence"/>
</dbReference>
<keyword evidence="2" id="KW-1185">Reference proteome</keyword>
<name>A0A5N6DE51_ASPPA</name>